<feature type="transmembrane region" description="Helical" evidence="7">
    <location>
        <begin position="85"/>
        <end position="111"/>
    </location>
</feature>
<dbReference type="PROSITE" id="PS50855">
    <property type="entry name" value="COX1"/>
    <property type="match status" value="1"/>
</dbReference>
<feature type="transmembrane region" description="Helical" evidence="7">
    <location>
        <begin position="405"/>
        <end position="426"/>
    </location>
</feature>
<feature type="transmembrane region" description="Helical" evidence="7">
    <location>
        <begin position="296"/>
        <end position="318"/>
    </location>
</feature>
<feature type="transmembrane region" description="Helical" evidence="7">
    <location>
        <begin position="366"/>
        <end position="385"/>
    </location>
</feature>
<dbReference type="GO" id="GO:0016020">
    <property type="term" value="C:membrane"/>
    <property type="evidence" value="ECO:0007669"/>
    <property type="project" value="UniProtKB-SubCell"/>
</dbReference>
<dbReference type="GO" id="GO:0009060">
    <property type="term" value="P:aerobic respiration"/>
    <property type="evidence" value="ECO:0007669"/>
    <property type="project" value="InterPro"/>
</dbReference>
<evidence type="ECO:0000256" key="2">
    <source>
        <dbReference type="ARBA" id="ARBA00022660"/>
    </source>
</evidence>
<dbReference type="AlphaFoldDB" id="D3SN67"/>
<dbReference type="eggNOG" id="COG0843">
    <property type="taxonomic scope" value="Bacteria"/>
</dbReference>
<evidence type="ECO:0000313" key="9">
    <source>
        <dbReference type="EMBL" id="ADC90197.1"/>
    </source>
</evidence>
<evidence type="ECO:0000256" key="5">
    <source>
        <dbReference type="ARBA" id="ARBA00023136"/>
    </source>
</evidence>
<dbReference type="InterPro" id="IPR036927">
    <property type="entry name" value="Cyt_c_oxase-like_su1_sf"/>
</dbReference>
<dbReference type="STRING" id="638303.Thal_1568"/>
<dbReference type="SUPFAM" id="SSF81442">
    <property type="entry name" value="Cytochrome c oxidase subunit I-like"/>
    <property type="match status" value="1"/>
</dbReference>
<dbReference type="GO" id="GO:0015990">
    <property type="term" value="P:electron transport coupled proton transport"/>
    <property type="evidence" value="ECO:0007669"/>
    <property type="project" value="TreeGrafter"/>
</dbReference>
<feature type="transmembrane region" description="Helical" evidence="7">
    <location>
        <begin position="174"/>
        <end position="201"/>
    </location>
</feature>
<feature type="transmembrane region" description="Helical" evidence="7">
    <location>
        <begin position="330"/>
        <end position="354"/>
    </location>
</feature>
<sequence>MAWSNNTIKGGVTMAVAHTPSVPWFGATLKEWLFTTDHKKVGMLYLVTSLLYFIVAGIFGLIIRYEQSAPGIQLPSLFGQTGADLYNYILTGHGAVILLWWAVNVWVGGFANILVPLMIGAKDVAFPRLNAFGYWSFFGASVLVLLTLLPNNWIKMLWTGYPPYSLNENAGSTILYVTIVLLYGISSTAGSVNMVTTIVSLRAKGLGWTKLNLFVHSIMAASLINLFGVPALMGAVLLLFTDKYLGTNFYNPMLGGDPLLYQNLLWFYSHPVVYIMILPAFGVFSEVISTMSRKPIFGYISMMLAIYAIAVVGFFTWIHHMFVSGVPDWIRVLFSYTTLFVAVPTGIKIFNWVATLHRGAIRYNTPMLFTLGGILMFLIGGLTGIPNAMVSIDLGISDSLFVVGHFHYVLGMALTFGAFSGMYYWYPKIIGRMYSETLGKLSFWLMLIGANIFYFFQMYMGMAEGMPRRYPDYPPIPEWITLMQIQTVGAVILSVGILLSLINWIKSLRGPKAEDNPWKSPSLEWTMTDTPVGPHNFKKYPIEVPEDWHPYAYYKGYHVHV</sequence>
<dbReference type="GO" id="GO:0022904">
    <property type="term" value="P:respiratory electron transport chain"/>
    <property type="evidence" value="ECO:0007669"/>
    <property type="project" value="TreeGrafter"/>
</dbReference>
<dbReference type="EMBL" id="CP001931">
    <property type="protein sequence ID" value="ADC90197.1"/>
    <property type="molecule type" value="Genomic_DNA"/>
</dbReference>
<dbReference type="GO" id="GO:0020037">
    <property type="term" value="F:heme binding"/>
    <property type="evidence" value="ECO:0007669"/>
    <property type="project" value="InterPro"/>
</dbReference>
<dbReference type="Proteomes" id="UP000002043">
    <property type="component" value="Chromosome"/>
</dbReference>
<evidence type="ECO:0000256" key="6">
    <source>
        <dbReference type="RuleBase" id="RU000370"/>
    </source>
</evidence>
<evidence type="ECO:0000313" key="10">
    <source>
        <dbReference type="Proteomes" id="UP000002043"/>
    </source>
</evidence>
<feature type="transmembrane region" description="Helical" evidence="7">
    <location>
        <begin position="43"/>
        <end position="65"/>
    </location>
</feature>
<feature type="transmembrane region" description="Helical" evidence="7">
    <location>
        <begin position="479"/>
        <end position="502"/>
    </location>
</feature>
<dbReference type="EC" id="1.9.3.1" evidence="9"/>
<keyword evidence="6" id="KW-0479">Metal-binding</keyword>
<dbReference type="Gene3D" id="1.20.210.10">
    <property type="entry name" value="Cytochrome c oxidase-like, subunit I domain"/>
    <property type="match status" value="1"/>
</dbReference>
<feature type="transmembrane region" description="Helical" evidence="7">
    <location>
        <begin position="132"/>
        <end position="154"/>
    </location>
</feature>
<feature type="transmembrane region" description="Helical" evidence="7">
    <location>
        <begin position="438"/>
        <end position="459"/>
    </location>
</feature>
<keyword evidence="4 7" id="KW-1133">Transmembrane helix</keyword>
<feature type="transmembrane region" description="Helical" evidence="7">
    <location>
        <begin position="213"/>
        <end position="240"/>
    </location>
</feature>
<dbReference type="HOGENOM" id="CLU_011899_7_3_0"/>
<dbReference type="GO" id="GO:0004129">
    <property type="term" value="F:cytochrome-c oxidase activity"/>
    <property type="evidence" value="ECO:0007669"/>
    <property type="project" value="InterPro"/>
</dbReference>
<comment type="subcellular location">
    <subcellularLocation>
        <location evidence="1">Membrane</location>
        <topology evidence="1">Multi-pass membrane protein</topology>
    </subcellularLocation>
</comment>
<feature type="transmembrane region" description="Helical" evidence="7">
    <location>
        <begin position="260"/>
        <end position="284"/>
    </location>
</feature>
<dbReference type="GO" id="GO:0016491">
    <property type="term" value="F:oxidoreductase activity"/>
    <property type="evidence" value="ECO:0007669"/>
    <property type="project" value="UniProtKB-KW"/>
</dbReference>
<dbReference type="PROSITE" id="PS00077">
    <property type="entry name" value="COX1_CUB"/>
    <property type="match status" value="1"/>
</dbReference>
<dbReference type="InterPro" id="IPR023616">
    <property type="entry name" value="Cyt_c_oxase-like_su1_dom"/>
</dbReference>
<keyword evidence="2 6" id="KW-0679">Respiratory chain</keyword>
<gene>
    <name evidence="9" type="ordered locus">Thal_1568</name>
</gene>
<keyword evidence="6" id="KW-0408">Iron</keyword>
<comment type="similarity">
    <text evidence="6">Belongs to the heme-copper respiratory oxidase family.</text>
</comment>
<evidence type="ECO:0000256" key="7">
    <source>
        <dbReference type="SAM" id="Phobius"/>
    </source>
</evidence>
<keyword evidence="6" id="KW-0249">Electron transport</keyword>
<evidence type="ECO:0000256" key="3">
    <source>
        <dbReference type="ARBA" id="ARBA00022692"/>
    </source>
</evidence>
<dbReference type="PRINTS" id="PR01165">
    <property type="entry name" value="CYCOXIDASEI"/>
</dbReference>
<dbReference type="InterPro" id="IPR000883">
    <property type="entry name" value="Cyt_C_Oxase_1"/>
</dbReference>
<protein>
    <submittedName>
        <fullName evidence="9">Cytochrome-c oxidase</fullName>
        <ecNumber evidence="9">1.9.3.1</ecNumber>
    </submittedName>
</protein>
<evidence type="ECO:0000259" key="8">
    <source>
        <dbReference type="PROSITE" id="PS50855"/>
    </source>
</evidence>
<dbReference type="Pfam" id="PF00115">
    <property type="entry name" value="COX1"/>
    <property type="match status" value="1"/>
</dbReference>
<accession>D3SN67</accession>
<evidence type="ECO:0000256" key="4">
    <source>
        <dbReference type="ARBA" id="ARBA00022989"/>
    </source>
</evidence>
<proteinExistence type="inferred from homology"/>
<keyword evidence="3 6" id="KW-0812">Transmembrane</keyword>
<feature type="domain" description="Cytochrome oxidase subunit I profile" evidence="8">
    <location>
        <begin position="18"/>
        <end position="544"/>
    </location>
</feature>
<dbReference type="PANTHER" id="PTHR10422:SF18">
    <property type="entry name" value="CYTOCHROME C OXIDASE SUBUNIT 1"/>
    <property type="match status" value="1"/>
</dbReference>
<keyword evidence="9" id="KW-0560">Oxidoreductase</keyword>
<dbReference type="PANTHER" id="PTHR10422">
    <property type="entry name" value="CYTOCHROME C OXIDASE SUBUNIT 1"/>
    <property type="match status" value="1"/>
</dbReference>
<reference evidence="10" key="1">
    <citation type="journal article" date="2010" name="Stand. Genomic Sci.">
        <title>Complete genome sequence of Thermocrinis albus type strain (HI 11/12T).</title>
        <authorList>
            <person name="Wirth R."/>
            <person name="Sikorski J."/>
            <person name="Brambilla E."/>
            <person name="Misra M."/>
            <person name="Lapidus A."/>
            <person name="Copeland A."/>
            <person name="Nolan M."/>
            <person name="Lucas S."/>
            <person name="Chen F."/>
            <person name="Tice H."/>
            <person name="Cheng J.F."/>
            <person name="Han C."/>
            <person name="Detter J.C."/>
            <person name="Tapia R."/>
            <person name="Bruce D."/>
            <person name="Goodwin L."/>
            <person name="Pitluck S."/>
            <person name="Pati A."/>
            <person name="Anderson I."/>
            <person name="Ivanova N."/>
            <person name="Mavromatis K."/>
            <person name="Mikhailova N."/>
            <person name="Chen A."/>
            <person name="Palaniappan K."/>
            <person name="Bilek Y."/>
            <person name="Hader T."/>
            <person name="Land M."/>
            <person name="Hauser L."/>
            <person name="Chang Y.J."/>
            <person name="Jeffries C.D."/>
            <person name="Tindall B.J."/>
            <person name="Rohde M."/>
            <person name="Goker M."/>
            <person name="Bristow J."/>
            <person name="Eisen J.A."/>
            <person name="Markowitz V."/>
            <person name="Hugenholtz P."/>
            <person name="Kyrpides N.C."/>
            <person name="Klenk H.P."/>
        </authorList>
    </citation>
    <scope>NUCLEOTIDE SEQUENCE [LARGE SCALE GENOMIC DNA]</scope>
    <source>
        <strain evidence="10">DSM 14484 / JCM 11386 / HI 11/12</strain>
    </source>
</reference>
<keyword evidence="5 7" id="KW-0472">Membrane</keyword>
<keyword evidence="6" id="KW-0349">Heme</keyword>
<name>D3SN67_THEAH</name>
<dbReference type="KEGG" id="tal:Thal_1568"/>
<keyword evidence="10" id="KW-1185">Reference proteome</keyword>
<evidence type="ECO:0000256" key="1">
    <source>
        <dbReference type="ARBA" id="ARBA00004141"/>
    </source>
</evidence>
<dbReference type="InterPro" id="IPR023615">
    <property type="entry name" value="Cyt_c_Oxase_su1_BS"/>
</dbReference>
<organism evidence="9 10">
    <name type="scientific">Thermocrinis albus (strain DSM 14484 / JCM 11386 / HI 11/12)</name>
    <dbReference type="NCBI Taxonomy" id="638303"/>
    <lineage>
        <taxon>Bacteria</taxon>
        <taxon>Pseudomonadati</taxon>
        <taxon>Aquificota</taxon>
        <taxon>Aquificia</taxon>
        <taxon>Aquificales</taxon>
        <taxon>Aquificaceae</taxon>
        <taxon>Thermocrinis</taxon>
    </lineage>
</organism>
<keyword evidence="6" id="KW-0813">Transport</keyword>